<feature type="non-terminal residue" evidence="1">
    <location>
        <position position="1"/>
    </location>
</feature>
<evidence type="ECO:0000313" key="1">
    <source>
        <dbReference type="EMBL" id="GAG47733.1"/>
    </source>
</evidence>
<dbReference type="InterPro" id="IPR015994">
    <property type="entry name" value="PEPCK_ATP_CS"/>
</dbReference>
<proteinExistence type="predicted"/>
<dbReference type="PANTHER" id="PTHR30031">
    <property type="entry name" value="PHOSPHOENOLPYRUVATE CARBOXYKINASE ATP"/>
    <property type="match status" value="1"/>
</dbReference>
<evidence type="ECO:0008006" key="2">
    <source>
        <dbReference type="Google" id="ProtNLM"/>
    </source>
</evidence>
<dbReference type="EMBL" id="BARS01054322">
    <property type="protein sequence ID" value="GAG47733.1"/>
    <property type="molecule type" value="Genomic_DNA"/>
</dbReference>
<dbReference type="AlphaFoldDB" id="X0YGH4"/>
<dbReference type="Pfam" id="PF01293">
    <property type="entry name" value="PEPCK_ATP"/>
    <property type="match status" value="1"/>
</dbReference>
<reference evidence="1" key="1">
    <citation type="journal article" date="2014" name="Front. Microbiol.">
        <title>High frequency of phylogenetically diverse reductive dehalogenase-homologous genes in deep subseafloor sedimentary metagenomes.</title>
        <authorList>
            <person name="Kawai M."/>
            <person name="Futagami T."/>
            <person name="Toyoda A."/>
            <person name="Takaki Y."/>
            <person name="Nishi S."/>
            <person name="Hori S."/>
            <person name="Arai W."/>
            <person name="Tsubouchi T."/>
            <person name="Morono Y."/>
            <person name="Uchiyama I."/>
            <person name="Ito T."/>
            <person name="Fujiyama A."/>
            <person name="Inagaki F."/>
            <person name="Takami H."/>
        </authorList>
    </citation>
    <scope>NUCLEOTIDE SEQUENCE</scope>
    <source>
        <strain evidence="1">Expedition CK06-06</strain>
    </source>
</reference>
<dbReference type="InterPro" id="IPR013035">
    <property type="entry name" value="PEP_carboxykinase_C"/>
</dbReference>
<name>X0YGH4_9ZZZZ</name>
<dbReference type="InterPro" id="IPR001272">
    <property type="entry name" value="PEP_carboxykinase_ATP"/>
</dbReference>
<protein>
    <recommendedName>
        <fullName evidence="2">Phosphoenolpyruvate carboxykinase (ATP)</fullName>
    </recommendedName>
</protein>
<dbReference type="Gene3D" id="3.90.228.20">
    <property type="match status" value="2"/>
</dbReference>
<dbReference type="GO" id="GO:0006094">
    <property type="term" value="P:gluconeogenesis"/>
    <property type="evidence" value="ECO:0007669"/>
    <property type="project" value="InterPro"/>
</dbReference>
<dbReference type="GO" id="GO:0005524">
    <property type="term" value="F:ATP binding"/>
    <property type="evidence" value="ECO:0007669"/>
    <property type="project" value="InterPro"/>
</dbReference>
<gene>
    <name evidence="1" type="ORF">S01H1_80443</name>
</gene>
<accession>X0YGH4</accession>
<comment type="caution">
    <text evidence="1">The sequence shown here is derived from an EMBL/GenBank/DDBJ whole genome shotgun (WGS) entry which is preliminary data.</text>
</comment>
<dbReference type="PROSITE" id="PS00532">
    <property type="entry name" value="PEPCK_ATP"/>
    <property type="match status" value="1"/>
</dbReference>
<sequence>EKTTLSADPKRRLIGDDEHGWSDAGIFNFEGGCYAKVINLSPQAEPDIYETTRRFGTVLENVGFDVDSRRVDLDDDSLTENTRAAYPVSHIPNALRDGTADHPNNVIFLTADAFGVLPPISRLSVEQARYHFLSGYTAKVAGTERGIDEPQATFSACFGAPFLPQQPTVYSRLLGEKVSKHDARCWLINTGWTGGPYGVGSRMSIGHTRALVAAALDGK</sequence>
<dbReference type="GO" id="GO:0005829">
    <property type="term" value="C:cytosol"/>
    <property type="evidence" value="ECO:0007669"/>
    <property type="project" value="TreeGrafter"/>
</dbReference>
<feature type="non-terminal residue" evidence="1">
    <location>
        <position position="219"/>
    </location>
</feature>
<dbReference type="GO" id="GO:0004612">
    <property type="term" value="F:phosphoenolpyruvate carboxykinase (ATP) activity"/>
    <property type="evidence" value="ECO:0007669"/>
    <property type="project" value="InterPro"/>
</dbReference>
<dbReference type="SUPFAM" id="SSF53795">
    <property type="entry name" value="PEP carboxykinase-like"/>
    <property type="match status" value="1"/>
</dbReference>
<dbReference type="PANTHER" id="PTHR30031:SF0">
    <property type="entry name" value="PHOSPHOENOLPYRUVATE CARBOXYKINASE (ATP)"/>
    <property type="match status" value="1"/>
</dbReference>
<organism evidence="1">
    <name type="scientific">marine sediment metagenome</name>
    <dbReference type="NCBI Taxonomy" id="412755"/>
    <lineage>
        <taxon>unclassified sequences</taxon>
        <taxon>metagenomes</taxon>
        <taxon>ecological metagenomes</taxon>
    </lineage>
</organism>